<evidence type="ECO:0000256" key="4">
    <source>
        <dbReference type="ARBA" id="ARBA00023033"/>
    </source>
</evidence>
<dbReference type="GO" id="GO:0016705">
    <property type="term" value="F:oxidoreductase activity, acting on paired donors, with incorporation or reduction of molecular oxygen"/>
    <property type="evidence" value="ECO:0007669"/>
    <property type="project" value="InterPro"/>
</dbReference>
<feature type="binding site" evidence="6">
    <location>
        <position position="55"/>
    </location>
    <ligand>
        <name>FMN</name>
        <dbReference type="ChEBI" id="CHEBI:58210"/>
    </ligand>
</feature>
<keyword evidence="1 6" id="KW-0285">Flavoprotein</keyword>
<evidence type="ECO:0000256" key="1">
    <source>
        <dbReference type="ARBA" id="ARBA00022630"/>
    </source>
</evidence>
<dbReference type="RefSeq" id="WP_159410143.1">
    <property type="nucleotide sequence ID" value="NZ_CP026115.2"/>
</dbReference>
<reference evidence="8 9" key="1">
    <citation type="submission" date="2020-02" db="EMBL/GenBank/DDBJ databases">
        <title>Pseudomonas Putida W5 Complete Genome Assembly.</title>
        <authorList>
            <person name="Yuan Z.-C."/>
            <person name="Shaw G.A."/>
            <person name="Cusano A.D."/>
            <person name="Caddey B.J."/>
            <person name="Weselowski B.J."/>
        </authorList>
    </citation>
    <scope>NUCLEOTIDE SEQUENCE [LARGE SCALE GENOMIC DNA]</scope>
    <source>
        <strain evidence="8 9">W5</strain>
    </source>
</reference>
<feature type="binding site" evidence="6">
    <location>
        <position position="95"/>
    </location>
    <ligand>
        <name>FMN</name>
        <dbReference type="ChEBI" id="CHEBI:58210"/>
    </ligand>
</feature>
<dbReference type="InterPro" id="IPR011251">
    <property type="entry name" value="Luciferase-like_dom"/>
</dbReference>
<dbReference type="Pfam" id="PF00296">
    <property type="entry name" value="Bac_luciferase"/>
    <property type="match status" value="1"/>
</dbReference>
<dbReference type="SUPFAM" id="SSF51679">
    <property type="entry name" value="Bacterial luciferase-like"/>
    <property type="match status" value="1"/>
</dbReference>
<comment type="similarity">
    <text evidence="5">Belongs to the NtaA/SnaA/DszA monooxygenase family.</text>
</comment>
<name>A0A6I6XGB8_PSEPU</name>
<accession>A0A6I6XGB8</accession>
<gene>
    <name evidence="8" type="ORF">C2H86_10325</name>
</gene>
<keyword evidence="2 6" id="KW-0288">FMN</keyword>
<dbReference type="InterPro" id="IPR036661">
    <property type="entry name" value="Luciferase-like_sf"/>
</dbReference>
<proteinExistence type="inferred from homology"/>
<protein>
    <submittedName>
        <fullName evidence="8">LLM class flavin-dependent oxidoreductase</fullName>
    </submittedName>
</protein>
<dbReference type="AlphaFoldDB" id="A0A6I6XGB8"/>
<feature type="binding site" evidence="6">
    <location>
        <position position="220"/>
    </location>
    <ligand>
        <name>FMN</name>
        <dbReference type="ChEBI" id="CHEBI:58210"/>
    </ligand>
</feature>
<evidence type="ECO:0000259" key="7">
    <source>
        <dbReference type="Pfam" id="PF00296"/>
    </source>
</evidence>
<sequence length="444" mass="48799">MNRQMSLGAFLMATGHHIAAWRHPEVPADPLDFDTYRRTAQIAEAACFDALFVADSVAAPSDALASRSARSVYFEPLTLLSALSAVTERIGLIATATTSYNEPYHVARKYASLDHLSGGRAGWNLVTSDAAAEAGNFGRDAHIPHAQRYARAREFQHVVQGLWDSWADDAFVRDKASGQFHRPEAVRAVDHEGEHFRVRGPLNVARSPQGRPVLVQAGSSETGRELAAESAEVVFTAQPSLARGQAFYADLKGRLARYGRSEDTLKIMPGVFVVVGRSEQEAQARYQEFQDLVDPRVGVALLGRMLGNFDLSGYPLDGPLPELPPTEDGQRSRQQLLIELAGQEQLTLAELGRRIAGGRGHYSLIGTPTQIADELQAWFEGRAADGFNVLVPHLPLGLEDFATQVVPELQRRGLFRQCYQGRTLREHLGLQRPANPYFADRGQP</sequence>
<evidence type="ECO:0000256" key="2">
    <source>
        <dbReference type="ARBA" id="ARBA00022643"/>
    </source>
</evidence>
<keyword evidence="4" id="KW-0503">Monooxygenase</keyword>
<dbReference type="CDD" id="cd01095">
    <property type="entry name" value="Nitrilotriacetate_monoxgenase"/>
    <property type="match status" value="1"/>
</dbReference>
<dbReference type="PIRSF" id="PIRSF000337">
    <property type="entry name" value="NTA_MOA"/>
    <property type="match status" value="1"/>
</dbReference>
<keyword evidence="3" id="KW-0560">Oxidoreductase</keyword>
<evidence type="ECO:0000313" key="8">
    <source>
        <dbReference type="EMBL" id="QHG64786.1"/>
    </source>
</evidence>
<dbReference type="PANTHER" id="PTHR30011:SF16">
    <property type="entry name" value="C2H2 FINGER DOMAIN TRANSCRIPTION FACTOR (EUROFUNG)-RELATED"/>
    <property type="match status" value="1"/>
</dbReference>
<feature type="binding site" evidence="6">
    <location>
        <position position="219"/>
    </location>
    <ligand>
        <name>FMN</name>
        <dbReference type="ChEBI" id="CHEBI:58210"/>
    </ligand>
</feature>
<dbReference type="InterPro" id="IPR016215">
    <property type="entry name" value="NTA_MOA"/>
</dbReference>
<dbReference type="InterPro" id="IPR051260">
    <property type="entry name" value="Diverse_substr_monoxygenases"/>
</dbReference>
<dbReference type="GO" id="GO:0004497">
    <property type="term" value="F:monooxygenase activity"/>
    <property type="evidence" value="ECO:0007669"/>
    <property type="project" value="UniProtKB-KW"/>
</dbReference>
<feature type="binding site" evidence="6">
    <location>
        <position position="145"/>
    </location>
    <ligand>
        <name>FMN</name>
        <dbReference type="ChEBI" id="CHEBI:58210"/>
    </ligand>
</feature>
<evidence type="ECO:0000256" key="5">
    <source>
        <dbReference type="ARBA" id="ARBA00033748"/>
    </source>
</evidence>
<dbReference type="Gene3D" id="3.20.20.30">
    <property type="entry name" value="Luciferase-like domain"/>
    <property type="match status" value="1"/>
</dbReference>
<dbReference type="PANTHER" id="PTHR30011">
    <property type="entry name" value="ALKANESULFONATE MONOOXYGENASE-RELATED"/>
    <property type="match status" value="1"/>
</dbReference>
<organism evidence="8 9">
    <name type="scientific">Pseudomonas putida</name>
    <name type="common">Arthrobacter siderocapsulatus</name>
    <dbReference type="NCBI Taxonomy" id="303"/>
    <lineage>
        <taxon>Bacteria</taxon>
        <taxon>Pseudomonadati</taxon>
        <taxon>Pseudomonadota</taxon>
        <taxon>Gammaproteobacteria</taxon>
        <taxon>Pseudomonadales</taxon>
        <taxon>Pseudomonadaceae</taxon>
        <taxon>Pseudomonas</taxon>
    </lineage>
</organism>
<dbReference type="NCBIfam" id="TIGR03860">
    <property type="entry name" value="FMN_nitrolo"/>
    <property type="match status" value="1"/>
</dbReference>
<dbReference type="Proteomes" id="UP000464480">
    <property type="component" value="Chromosome"/>
</dbReference>
<feature type="binding site" evidence="6">
    <location>
        <position position="149"/>
    </location>
    <ligand>
        <name>FMN</name>
        <dbReference type="ChEBI" id="CHEBI:58210"/>
    </ligand>
</feature>
<evidence type="ECO:0000256" key="3">
    <source>
        <dbReference type="ARBA" id="ARBA00023002"/>
    </source>
</evidence>
<evidence type="ECO:0000256" key="6">
    <source>
        <dbReference type="PIRSR" id="PIRSR000337-1"/>
    </source>
</evidence>
<evidence type="ECO:0000313" key="9">
    <source>
        <dbReference type="Proteomes" id="UP000464480"/>
    </source>
</evidence>
<feature type="domain" description="Luciferase-like" evidence="7">
    <location>
        <begin position="15"/>
        <end position="381"/>
    </location>
</feature>
<dbReference type="EMBL" id="CP026115">
    <property type="protein sequence ID" value="QHG64786.1"/>
    <property type="molecule type" value="Genomic_DNA"/>
</dbReference>